<proteinExistence type="evidence at transcript level"/>
<dbReference type="EMBL" id="BT035445">
    <property type="protein sequence ID" value="ACF80450.1"/>
    <property type="molecule type" value="mRNA"/>
</dbReference>
<protein>
    <submittedName>
        <fullName evidence="1">Uncharacterized protein</fullName>
    </submittedName>
</protein>
<name>B4FEA7_MAIZE</name>
<organism evidence="1">
    <name type="scientific">Zea mays</name>
    <name type="common">Maize</name>
    <dbReference type="NCBI Taxonomy" id="4577"/>
    <lineage>
        <taxon>Eukaryota</taxon>
        <taxon>Viridiplantae</taxon>
        <taxon>Streptophyta</taxon>
        <taxon>Embryophyta</taxon>
        <taxon>Tracheophyta</taxon>
        <taxon>Spermatophyta</taxon>
        <taxon>Magnoliopsida</taxon>
        <taxon>Liliopsida</taxon>
        <taxon>Poales</taxon>
        <taxon>Poaceae</taxon>
        <taxon>PACMAD clade</taxon>
        <taxon>Panicoideae</taxon>
        <taxon>Andropogonodae</taxon>
        <taxon>Andropogoneae</taxon>
        <taxon>Tripsacinae</taxon>
        <taxon>Zea</taxon>
    </lineage>
</organism>
<dbReference type="AlphaFoldDB" id="B4FEA7"/>
<reference evidence="1" key="1">
    <citation type="journal article" date="2009" name="PLoS Genet.">
        <title>Sequencing, mapping, and analysis of 27,455 maize full-length cDNAs.</title>
        <authorList>
            <person name="Soderlund C."/>
            <person name="Descour A."/>
            <person name="Kudrna D."/>
            <person name="Bomhoff M."/>
            <person name="Boyd L."/>
            <person name="Currie J."/>
            <person name="Angelova A."/>
            <person name="Collura K."/>
            <person name="Wissotski M."/>
            <person name="Ashley E."/>
            <person name="Morrow D."/>
            <person name="Fernandes J."/>
            <person name="Walbot V."/>
            <person name="Yu Y."/>
        </authorList>
    </citation>
    <scope>NUCLEOTIDE SEQUENCE</scope>
    <source>
        <strain evidence="1">B73</strain>
    </source>
</reference>
<accession>B4FEA7</accession>
<evidence type="ECO:0000313" key="1">
    <source>
        <dbReference type="EMBL" id="ACF80450.1"/>
    </source>
</evidence>
<sequence>MGDRETAEGGSRGWRFLPLLLPFRFFVGKEAEARKHRGGAGGGQEAPRVPLLQEDSWPIYTPMHREGGFSTHLAGQICPKGYVHAIKVHHFMFCPLDL</sequence>